<evidence type="ECO:0000313" key="4">
    <source>
        <dbReference type="Proteomes" id="UP000003163"/>
    </source>
</evidence>
<dbReference type="EMBL" id="AFBI03000056">
    <property type="protein sequence ID" value="EJW02782.1"/>
    <property type="molecule type" value="Genomic_DNA"/>
</dbReference>
<evidence type="ECO:0000256" key="1">
    <source>
        <dbReference type="SAM" id="Coils"/>
    </source>
</evidence>
<dbReference type="AlphaFoldDB" id="J9DN36"/>
<feature type="signal peptide" evidence="2">
    <location>
        <begin position="1"/>
        <end position="17"/>
    </location>
</feature>
<reference evidence="3 4" key="1">
    <citation type="submission" date="2011-08" db="EMBL/GenBank/DDBJ databases">
        <authorList>
            <person name="Liu Z.J."/>
            <person name="Shi F.L."/>
            <person name="Lu J.Q."/>
            <person name="Li M."/>
            <person name="Wang Z.L."/>
        </authorList>
    </citation>
    <scope>NUCLEOTIDE SEQUENCE [LARGE SCALE GENOMIC DNA]</scope>
    <source>
        <strain evidence="3 4">USNM 41457</strain>
    </source>
</reference>
<keyword evidence="1" id="KW-0175">Coiled coil</keyword>
<evidence type="ECO:0008006" key="5">
    <source>
        <dbReference type="Google" id="ProtNLM"/>
    </source>
</evidence>
<feature type="chain" id="PRO_5003823209" description="Autophagy-related protein 16 domain-containing protein" evidence="2">
    <location>
        <begin position="18"/>
        <end position="175"/>
    </location>
</feature>
<keyword evidence="4" id="KW-1185">Reference proteome</keyword>
<gene>
    <name evidence="3" type="ORF">EDEG_02822</name>
</gene>
<reference evidence="4" key="2">
    <citation type="submission" date="2015-07" db="EMBL/GenBank/DDBJ databases">
        <title>Contrasting host-pathogen interactions and genome evolution in two generalist and specialist microsporidian pathogens of mosquitoes.</title>
        <authorList>
            <consortium name="The Broad Institute Genomics Platform"/>
            <consortium name="The Broad Institute Genome Sequencing Center for Infectious Disease"/>
            <person name="Cuomo C.A."/>
            <person name="Sanscrainte N.D."/>
            <person name="Goldberg J.M."/>
            <person name="Heiman D."/>
            <person name="Young S."/>
            <person name="Zeng Q."/>
            <person name="Becnel J.J."/>
            <person name="Birren B.W."/>
        </authorList>
    </citation>
    <scope>NUCLEOTIDE SEQUENCE [LARGE SCALE GENOMIC DNA]</scope>
    <source>
        <strain evidence="4">USNM 41457</strain>
    </source>
</reference>
<comment type="caution">
    <text evidence="3">The sequence shown here is derived from an EMBL/GenBank/DDBJ whole genome shotgun (WGS) entry which is preliminary data.</text>
</comment>
<dbReference type="InParanoid" id="J9DN36"/>
<proteinExistence type="predicted"/>
<evidence type="ECO:0000313" key="3">
    <source>
        <dbReference type="EMBL" id="EJW02782.1"/>
    </source>
</evidence>
<name>J9DN36_EDHAE</name>
<evidence type="ECO:0000256" key="2">
    <source>
        <dbReference type="SAM" id="SignalP"/>
    </source>
</evidence>
<dbReference type="VEuPathDB" id="MicrosporidiaDB:EDEG_02822"/>
<sequence length="175" mass="20432">MFPFLIYFHILCIRTSSESPRENNGILIQEKSVSGGLSNQLRKKIAKLKEKNINLLQKFEEKKKLIAQLHQENSDLEEIIADLEQIISDSYKKIAELKEKNINLLQKFEEEKKLTAQLYLENSDLEVIIAGLEQENSNKQLEISNKQQEIAYLNQEALFMLQEIEDLKILNKKQN</sequence>
<keyword evidence="2" id="KW-0732">Signal</keyword>
<feature type="coiled-coil region" evidence="1">
    <location>
        <begin position="38"/>
        <end position="156"/>
    </location>
</feature>
<protein>
    <recommendedName>
        <fullName evidence="5">Autophagy-related protein 16 domain-containing protein</fullName>
    </recommendedName>
</protein>
<dbReference type="HOGENOM" id="CLU_1532528_0_0_1"/>
<organism evidence="3 4">
    <name type="scientific">Edhazardia aedis (strain USNM 41457)</name>
    <name type="common">Microsporidian parasite</name>
    <dbReference type="NCBI Taxonomy" id="1003232"/>
    <lineage>
        <taxon>Eukaryota</taxon>
        <taxon>Fungi</taxon>
        <taxon>Fungi incertae sedis</taxon>
        <taxon>Microsporidia</taxon>
        <taxon>Edhazardia</taxon>
    </lineage>
</organism>
<accession>J9DN36</accession>
<dbReference type="Proteomes" id="UP000003163">
    <property type="component" value="Unassembled WGS sequence"/>
</dbReference>